<protein>
    <submittedName>
        <fullName evidence="3">Uncharacterized protein</fullName>
    </submittedName>
</protein>
<sequence>MPVQLPDIPQSLRDRMGAPLVPPQDPPTQADVGRAASLKYQATLAEGYGEIDTASLGLVAAYEQKVIEAYNASLAPENALTIENLRIMFREELNPLQEQLTTLERKVDKMAAQAERAFEAQLTSKDFFSPAPYNS</sequence>
<reference evidence="3 4" key="1">
    <citation type="journal article" date="2024" name="J Genomics">
        <title>Draft genome sequencing and assembly of Favolaschia claudopus CIRM-BRFM 2984 isolated from oak limbs.</title>
        <authorList>
            <person name="Navarro D."/>
            <person name="Drula E."/>
            <person name="Chaduli D."/>
            <person name="Cazenave R."/>
            <person name="Ahrendt S."/>
            <person name="Wang J."/>
            <person name="Lipzen A."/>
            <person name="Daum C."/>
            <person name="Barry K."/>
            <person name="Grigoriev I.V."/>
            <person name="Favel A."/>
            <person name="Rosso M.N."/>
            <person name="Martin F."/>
        </authorList>
    </citation>
    <scope>NUCLEOTIDE SEQUENCE [LARGE SCALE GENOMIC DNA]</scope>
    <source>
        <strain evidence="3 4">CIRM-BRFM 2984</strain>
    </source>
</reference>
<keyword evidence="1" id="KW-0175">Coiled coil</keyword>
<keyword evidence="4" id="KW-1185">Reference proteome</keyword>
<evidence type="ECO:0000313" key="4">
    <source>
        <dbReference type="Proteomes" id="UP001362999"/>
    </source>
</evidence>
<organism evidence="3 4">
    <name type="scientific">Favolaschia claudopus</name>
    <dbReference type="NCBI Taxonomy" id="2862362"/>
    <lineage>
        <taxon>Eukaryota</taxon>
        <taxon>Fungi</taxon>
        <taxon>Dikarya</taxon>
        <taxon>Basidiomycota</taxon>
        <taxon>Agaricomycotina</taxon>
        <taxon>Agaricomycetes</taxon>
        <taxon>Agaricomycetidae</taxon>
        <taxon>Agaricales</taxon>
        <taxon>Marasmiineae</taxon>
        <taxon>Mycenaceae</taxon>
        <taxon>Favolaschia</taxon>
    </lineage>
</organism>
<feature type="coiled-coil region" evidence="1">
    <location>
        <begin position="93"/>
        <end position="120"/>
    </location>
</feature>
<feature type="region of interest" description="Disordered" evidence="2">
    <location>
        <begin position="1"/>
        <end position="31"/>
    </location>
</feature>
<name>A0AAV9ZZY9_9AGAR</name>
<comment type="caution">
    <text evidence="3">The sequence shown here is derived from an EMBL/GenBank/DDBJ whole genome shotgun (WGS) entry which is preliminary data.</text>
</comment>
<dbReference type="AlphaFoldDB" id="A0AAV9ZZY9"/>
<evidence type="ECO:0000256" key="1">
    <source>
        <dbReference type="SAM" id="Coils"/>
    </source>
</evidence>
<evidence type="ECO:0000313" key="3">
    <source>
        <dbReference type="EMBL" id="KAK6996844.1"/>
    </source>
</evidence>
<evidence type="ECO:0000256" key="2">
    <source>
        <dbReference type="SAM" id="MobiDB-lite"/>
    </source>
</evidence>
<gene>
    <name evidence="3" type="ORF">R3P38DRAFT_3068013</name>
</gene>
<accession>A0AAV9ZZY9</accession>
<dbReference type="Proteomes" id="UP001362999">
    <property type="component" value="Unassembled WGS sequence"/>
</dbReference>
<proteinExistence type="predicted"/>
<dbReference type="EMBL" id="JAWWNJ010000095">
    <property type="protein sequence ID" value="KAK6996844.1"/>
    <property type="molecule type" value="Genomic_DNA"/>
</dbReference>